<proteinExistence type="predicted"/>
<organism evidence="6 7">
    <name type="scientific">Brachybacterium alimentarium</name>
    <dbReference type="NCBI Taxonomy" id="47845"/>
    <lineage>
        <taxon>Bacteria</taxon>
        <taxon>Bacillati</taxon>
        <taxon>Actinomycetota</taxon>
        <taxon>Actinomycetes</taxon>
        <taxon>Micrococcales</taxon>
        <taxon>Dermabacteraceae</taxon>
        <taxon>Brachybacterium</taxon>
    </lineage>
</organism>
<evidence type="ECO:0000313" key="7">
    <source>
        <dbReference type="Proteomes" id="UP000218598"/>
    </source>
</evidence>
<evidence type="ECO:0000256" key="3">
    <source>
        <dbReference type="ARBA" id="ARBA00023163"/>
    </source>
</evidence>
<dbReference type="InterPro" id="IPR010982">
    <property type="entry name" value="Lambda_DNA-bd_dom_sf"/>
</dbReference>
<comment type="caution">
    <text evidence="6">The sequence shown here is derived from an EMBL/GenBank/DDBJ whole genome shotgun (WGS) entry which is preliminary data.</text>
</comment>
<dbReference type="EMBL" id="NRGR01000005">
    <property type="protein sequence ID" value="PCC40664.1"/>
    <property type="molecule type" value="Genomic_DNA"/>
</dbReference>
<dbReference type="InterPro" id="IPR001387">
    <property type="entry name" value="Cro/C1-type_HTH"/>
</dbReference>
<dbReference type="PANTHER" id="PTHR30146">
    <property type="entry name" value="LACI-RELATED TRANSCRIPTIONAL REPRESSOR"/>
    <property type="match status" value="1"/>
</dbReference>
<sequence length="353" mass="37184">MASRSRVTCRRSATGRGTMSISAVAREAGVSTSTVSRFLKGQLRLSPETETRIRTAMGVTGFEAPRSTVQHVALVIPELSNPYFAQLTQAITDAAHHRDLEVSVLVSDGLESREQKIVTACSPGRGLGADAILFVSMTGSGALLADVPDDFPFVVIDEKLDGPLAAARPFVGADNFEGAYQATTFLLSRGHRRIAHLAGPGRLGSARDRLRGHLRALRDAGVDVDPHLVLEGTYSESFGASALSRVLRLEDPPTAVFAASDIVAVGLAAAAPMHGLRIPEDLSLIGFDGIEQGAWVTPRLSTVVQPLAEIARQALDLLAADAAEAADAQSTPRLLPMELKIAESVGANPASRA</sequence>
<keyword evidence="7" id="KW-1185">Reference proteome</keyword>
<dbReference type="SMART" id="SM00354">
    <property type="entry name" value="HTH_LACI"/>
    <property type="match status" value="1"/>
</dbReference>
<feature type="domain" description="HTH lacI-type" evidence="4">
    <location>
        <begin position="19"/>
        <end position="73"/>
    </location>
</feature>
<dbReference type="PROSITE" id="PS50932">
    <property type="entry name" value="HTH_LACI_2"/>
    <property type="match status" value="1"/>
</dbReference>
<dbReference type="InterPro" id="IPR028082">
    <property type="entry name" value="Peripla_BP_I"/>
</dbReference>
<dbReference type="PANTHER" id="PTHR30146:SF109">
    <property type="entry name" value="HTH-TYPE TRANSCRIPTIONAL REGULATOR GALS"/>
    <property type="match status" value="1"/>
</dbReference>
<dbReference type="GO" id="GO:0000976">
    <property type="term" value="F:transcription cis-regulatory region binding"/>
    <property type="evidence" value="ECO:0007669"/>
    <property type="project" value="TreeGrafter"/>
</dbReference>
<dbReference type="Gene3D" id="3.40.50.2300">
    <property type="match status" value="2"/>
</dbReference>
<keyword evidence="3" id="KW-0804">Transcription</keyword>
<gene>
    <name evidence="6" type="ORF">CIK66_02530</name>
</gene>
<evidence type="ECO:0000313" key="6">
    <source>
        <dbReference type="EMBL" id="PCC40664.1"/>
    </source>
</evidence>
<dbReference type="InterPro" id="IPR000843">
    <property type="entry name" value="HTH_LacI"/>
</dbReference>
<dbReference type="CDD" id="cd01392">
    <property type="entry name" value="HTH_LacI"/>
    <property type="match status" value="1"/>
</dbReference>
<dbReference type="OrthoDB" id="3227375at2"/>
<dbReference type="Pfam" id="PF13377">
    <property type="entry name" value="Peripla_BP_3"/>
    <property type="match status" value="1"/>
</dbReference>
<feature type="domain" description="HTH cro/C1-type" evidence="5">
    <location>
        <begin position="19"/>
        <end position="62"/>
    </location>
</feature>
<dbReference type="Proteomes" id="UP000218598">
    <property type="component" value="Unassembled WGS sequence"/>
</dbReference>
<accession>A0A2A3YMZ3</accession>
<dbReference type="CDD" id="cd06267">
    <property type="entry name" value="PBP1_LacI_sugar_binding-like"/>
    <property type="match status" value="1"/>
</dbReference>
<reference evidence="6 7" key="1">
    <citation type="journal article" date="2017" name="Elife">
        <title>Extensive horizontal gene transfer in cheese-associated bacteria.</title>
        <authorList>
            <person name="Bonham K.S."/>
            <person name="Wolfe B.E."/>
            <person name="Dutton R.J."/>
        </authorList>
    </citation>
    <scope>NUCLEOTIDE SEQUENCE [LARGE SCALE GENOMIC DNA]</scope>
    <source>
        <strain evidence="6 7">341_9</strain>
    </source>
</reference>
<evidence type="ECO:0000256" key="2">
    <source>
        <dbReference type="ARBA" id="ARBA00023125"/>
    </source>
</evidence>
<dbReference type="PROSITE" id="PS50943">
    <property type="entry name" value="HTH_CROC1"/>
    <property type="match status" value="1"/>
</dbReference>
<protein>
    <submittedName>
        <fullName evidence="6">Uncharacterized protein</fullName>
    </submittedName>
</protein>
<evidence type="ECO:0000256" key="1">
    <source>
        <dbReference type="ARBA" id="ARBA00023015"/>
    </source>
</evidence>
<dbReference type="AlphaFoldDB" id="A0A2A3YMZ3"/>
<dbReference type="Gene3D" id="1.10.260.40">
    <property type="entry name" value="lambda repressor-like DNA-binding domains"/>
    <property type="match status" value="1"/>
</dbReference>
<evidence type="ECO:0000259" key="4">
    <source>
        <dbReference type="PROSITE" id="PS50932"/>
    </source>
</evidence>
<dbReference type="SUPFAM" id="SSF53822">
    <property type="entry name" value="Periplasmic binding protein-like I"/>
    <property type="match status" value="1"/>
</dbReference>
<keyword evidence="2" id="KW-0238">DNA-binding</keyword>
<keyword evidence="1" id="KW-0805">Transcription regulation</keyword>
<evidence type="ECO:0000259" key="5">
    <source>
        <dbReference type="PROSITE" id="PS50943"/>
    </source>
</evidence>
<dbReference type="GO" id="GO:0003700">
    <property type="term" value="F:DNA-binding transcription factor activity"/>
    <property type="evidence" value="ECO:0007669"/>
    <property type="project" value="TreeGrafter"/>
</dbReference>
<dbReference type="SUPFAM" id="SSF47413">
    <property type="entry name" value="lambda repressor-like DNA-binding domains"/>
    <property type="match status" value="1"/>
</dbReference>
<dbReference type="InterPro" id="IPR046335">
    <property type="entry name" value="LacI/GalR-like_sensor"/>
</dbReference>
<name>A0A2A3YMZ3_9MICO</name>
<dbReference type="Pfam" id="PF00356">
    <property type="entry name" value="LacI"/>
    <property type="match status" value="1"/>
</dbReference>